<name>A0ABW3HTR8_9BACL</name>
<reference evidence="2" key="1">
    <citation type="journal article" date="2019" name="Int. J. Syst. Evol. Microbiol.">
        <title>The Global Catalogue of Microorganisms (GCM) 10K type strain sequencing project: providing services to taxonomists for standard genome sequencing and annotation.</title>
        <authorList>
            <consortium name="The Broad Institute Genomics Platform"/>
            <consortium name="The Broad Institute Genome Sequencing Center for Infectious Disease"/>
            <person name="Wu L."/>
            <person name="Ma J."/>
        </authorList>
    </citation>
    <scope>NUCLEOTIDE SEQUENCE [LARGE SCALE GENOMIC DNA]</scope>
    <source>
        <strain evidence="2">CCUG 59129</strain>
    </source>
</reference>
<keyword evidence="2" id="KW-1185">Reference proteome</keyword>
<evidence type="ECO:0000313" key="2">
    <source>
        <dbReference type="Proteomes" id="UP001596989"/>
    </source>
</evidence>
<organism evidence="1 2">
    <name type="scientific">Paenibacillus chungangensis</name>
    <dbReference type="NCBI Taxonomy" id="696535"/>
    <lineage>
        <taxon>Bacteria</taxon>
        <taxon>Bacillati</taxon>
        <taxon>Bacillota</taxon>
        <taxon>Bacilli</taxon>
        <taxon>Bacillales</taxon>
        <taxon>Paenibacillaceae</taxon>
        <taxon>Paenibacillus</taxon>
    </lineage>
</organism>
<gene>
    <name evidence="1" type="ORF">ACFQ2I_16165</name>
</gene>
<dbReference type="RefSeq" id="WP_377565886.1">
    <property type="nucleotide sequence ID" value="NZ_JBHTJZ010000024.1"/>
</dbReference>
<sequence>MRNKPNNHERSSESIIYAIGAFTGSNAPETGLLRMGGRLGSVAA</sequence>
<dbReference type="EMBL" id="JBHTJZ010000024">
    <property type="protein sequence ID" value="MFD0960926.1"/>
    <property type="molecule type" value="Genomic_DNA"/>
</dbReference>
<proteinExistence type="predicted"/>
<dbReference type="Proteomes" id="UP001596989">
    <property type="component" value="Unassembled WGS sequence"/>
</dbReference>
<accession>A0ABW3HTR8</accession>
<protein>
    <submittedName>
        <fullName evidence="1">Uncharacterized protein</fullName>
    </submittedName>
</protein>
<evidence type="ECO:0000313" key="1">
    <source>
        <dbReference type="EMBL" id="MFD0960926.1"/>
    </source>
</evidence>
<comment type="caution">
    <text evidence="1">The sequence shown here is derived from an EMBL/GenBank/DDBJ whole genome shotgun (WGS) entry which is preliminary data.</text>
</comment>